<dbReference type="OrthoDB" id="5870755at2759"/>
<organism evidence="1 2">
    <name type="scientific">Necator americanus</name>
    <name type="common">Human hookworm</name>
    <dbReference type="NCBI Taxonomy" id="51031"/>
    <lineage>
        <taxon>Eukaryota</taxon>
        <taxon>Metazoa</taxon>
        <taxon>Ecdysozoa</taxon>
        <taxon>Nematoda</taxon>
        <taxon>Chromadorea</taxon>
        <taxon>Rhabditida</taxon>
        <taxon>Rhabditina</taxon>
        <taxon>Rhabditomorpha</taxon>
        <taxon>Strongyloidea</taxon>
        <taxon>Ancylostomatidae</taxon>
        <taxon>Bunostominae</taxon>
        <taxon>Necator</taxon>
    </lineage>
</organism>
<evidence type="ECO:0000313" key="2">
    <source>
        <dbReference type="Proteomes" id="UP000053676"/>
    </source>
</evidence>
<gene>
    <name evidence="1" type="ORF">NECAME_07156</name>
</gene>
<protein>
    <submittedName>
        <fullName evidence="1">Uncharacterized protein</fullName>
    </submittedName>
</protein>
<dbReference type="Proteomes" id="UP000053676">
    <property type="component" value="Unassembled WGS sequence"/>
</dbReference>
<evidence type="ECO:0000313" key="1">
    <source>
        <dbReference type="EMBL" id="ETN83864.1"/>
    </source>
</evidence>
<name>W2TQC1_NECAM</name>
<dbReference type="KEGG" id="nai:NECAME_07156"/>
<reference evidence="2" key="1">
    <citation type="journal article" date="2014" name="Nat. Genet.">
        <title>Genome of the human hookworm Necator americanus.</title>
        <authorList>
            <person name="Tang Y.T."/>
            <person name="Gao X."/>
            <person name="Rosa B.A."/>
            <person name="Abubucker S."/>
            <person name="Hallsworth-Pepin K."/>
            <person name="Martin J."/>
            <person name="Tyagi R."/>
            <person name="Heizer E."/>
            <person name="Zhang X."/>
            <person name="Bhonagiri-Palsikar V."/>
            <person name="Minx P."/>
            <person name="Warren W.C."/>
            <person name="Wang Q."/>
            <person name="Zhan B."/>
            <person name="Hotez P.J."/>
            <person name="Sternberg P.W."/>
            <person name="Dougall A."/>
            <person name="Gaze S.T."/>
            <person name="Mulvenna J."/>
            <person name="Sotillo J."/>
            <person name="Ranganathan S."/>
            <person name="Rabelo E.M."/>
            <person name="Wilson R.K."/>
            <person name="Felgner P.L."/>
            <person name="Bethony J."/>
            <person name="Hawdon J.M."/>
            <person name="Gasser R.B."/>
            <person name="Loukas A."/>
            <person name="Mitreva M."/>
        </authorList>
    </citation>
    <scope>NUCLEOTIDE SEQUENCE [LARGE SCALE GENOMIC DNA]</scope>
</reference>
<accession>W2TQC1</accession>
<dbReference type="AlphaFoldDB" id="W2TQC1"/>
<keyword evidence="2" id="KW-1185">Reference proteome</keyword>
<proteinExistence type="predicted"/>
<sequence length="136" mass="15703">MISKIRKFKKDKSNFQTMAFAPILIETDIETIVSVYKLQYVGGDFKCGQFLDSRNMRLINYIAPPRFVDAKKFKLREMQNDFEYIVILALRARIQFSAAGDPIIESDTVGRIKIDEDWARRSEIPALLPNRAVIEA</sequence>
<dbReference type="EMBL" id="KI658067">
    <property type="protein sequence ID" value="ETN83864.1"/>
    <property type="molecule type" value="Genomic_DNA"/>
</dbReference>